<evidence type="ECO:0000313" key="2">
    <source>
        <dbReference type="Proteomes" id="UP000199634"/>
    </source>
</evidence>
<dbReference type="AlphaFoldDB" id="A0A1H6JGL3"/>
<evidence type="ECO:0000313" key="1">
    <source>
        <dbReference type="EMBL" id="SEH61408.1"/>
    </source>
</evidence>
<dbReference type="STRING" id="1159016.SAMN02927937_00480"/>
<keyword evidence="2" id="KW-1185">Reference proteome</keyword>
<dbReference type="RefSeq" id="WP_091095923.1">
    <property type="nucleotide sequence ID" value="NZ_FNXE01000004.1"/>
</dbReference>
<dbReference type="EMBL" id="FNXE01000004">
    <property type="protein sequence ID" value="SEH61408.1"/>
    <property type="molecule type" value="Genomic_DNA"/>
</dbReference>
<dbReference type="OrthoDB" id="9790745at2"/>
<sequence>MTELVIKRVYEEVLPTDGYRILVDRLWPRGISKETAKIDEWNKEVAPSIALRKWFNHDPEKWHEFSKKYIAELQANNIAETFWEAHKKQEKIALVYAAKDEKHCHPLVLLKYLKSVTKK</sequence>
<dbReference type="Pfam" id="PF22752">
    <property type="entry name" value="DUF488-N3i"/>
    <property type="match status" value="1"/>
</dbReference>
<accession>A0A1H6JGL3</accession>
<gene>
    <name evidence="1" type="ORF">SAMN02927937_00480</name>
</gene>
<reference evidence="1 2" key="1">
    <citation type="submission" date="2016-10" db="EMBL/GenBank/DDBJ databases">
        <authorList>
            <person name="de Groot N.N."/>
        </authorList>
    </citation>
    <scope>NUCLEOTIDE SEQUENCE [LARGE SCALE GENOMIC DNA]</scope>
    <source>
        <strain evidence="1 2">CGMCC 1.10825</strain>
    </source>
</reference>
<dbReference type="PANTHER" id="PTHR36849:SF1">
    <property type="entry name" value="CYTOPLASMIC PROTEIN"/>
    <property type="match status" value="1"/>
</dbReference>
<proteinExistence type="predicted"/>
<protein>
    <submittedName>
        <fullName evidence="1">Uncharacterized conserved protein YeaO, DUF488 family</fullName>
    </submittedName>
</protein>
<dbReference type="InterPro" id="IPR052552">
    <property type="entry name" value="YeaO-like"/>
</dbReference>
<name>A0A1H6JGL3_9FLAO</name>
<dbReference type="PANTHER" id="PTHR36849">
    <property type="entry name" value="CYTOPLASMIC PROTEIN-RELATED"/>
    <property type="match status" value="1"/>
</dbReference>
<dbReference type="Proteomes" id="UP000199634">
    <property type="component" value="Unassembled WGS sequence"/>
</dbReference>
<organism evidence="1 2">
    <name type="scientific">Paenimyroides marinum</name>
    <dbReference type="NCBI Taxonomy" id="1159016"/>
    <lineage>
        <taxon>Bacteria</taxon>
        <taxon>Pseudomonadati</taxon>
        <taxon>Bacteroidota</taxon>
        <taxon>Flavobacteriia</taxon>
        <taxon>Flavobacteriales</taxon>
        <taxon>Flavobacteriaceae</taxon>
        <taxon>Paenimyroides</taxon>
    </lineage>
</organism>